<dbReference type="GO" id="GO:0009733">
    <property type="term" value="P:response to auxin"/>
    <property type="evidence" value="ECO:0007669"/>
    <property type="project" value="InterPro"/>
</dbReference>
<dbReference type="Pfam" id="PF02519">
    <property type="entry name" value="Auxin_inducible"/>
    <property type="match status" value="1"/>
</dbReference>
<dbReference type="InterPro" id="IPR003676">
    <property type="entry name" value="SAUR_fam"/>
</dbReference>
<dbReference type="PANTHER" id="PTHR31374">
    <property type="entry name" value="AUXIN-INDUCED PROTEIN-LIKE-RELATED"/>
    <property type="match status" value="1"/>
</dbReference>
<keyword evidence="4" id="KW-1185">Reference proteome</keyword>
<name>A0A328D0V0_9ASTE</name>
<evidence type="ECO:0000313" key="3">
    <source>
        <dbReference type="EMBL" id="RAL37493.1"/>
    </source>
</evidence>
<accession>A0A328D0V0</accession>
<proteinExistence type="inferred from homology"/>
<comment type="similarity">
    <text evidence="1">Belongs to the ARG7 family.</text>
</comment>
<dbReference type="AlphaFoldDB" id="A0A328D0V0"/>
<feature type="region of interest" description="Disordered" evidence="2">
    <location>
        <begin position="1"/>
        <end position="27"/>
    </location>
</feature>
<feature type="compositionally biased region" description="Low complexity" evidence="2">
    <location>
        <begin position="1"/>
        <end position="14"/>
    </location>
</feature>
<protein>
    <submittedName>
        <fullName evidence="3">Uncharacterized protein</fullName>
    </submittedName>
</protein>
<evidence type="ECO:0000256" key="2">
    <source>
        <dbReference type="SAM" id="MobiDB-lite"/>
    </source>
</evidence>
<comment type="caution">
    <text evidence="3">The sequence shown here is derived from an EMBL/GenBank/DDBJ whole genome shotgun (WGS) entry which is preliminary data.</text>
</comment>
<gene>
    <name evidence="3" type="ORF">DM860_000187</name>
</gene>
<dbReference type="EMBL" id="NQVE01000215">
    <property type="protein sequence ID" value="RAL37493.1"/>
    <property type="molecule type" value="Genomic_DNA"/>
</dbReference>
<sequence length="154" mass="17126">MGKLLSSSSSSLSSPRANNGKPKKGTKLRVVMQKLQRSFLLVGKMRSSSSSSAIRRFDELDNSIGRNGSVPEDVKEGHFAVMAVDEEDDEEMKRFVVPLACLAHPSFVKLLERAAEEYGFERDGAIMVPCKPSELERILAEQWVEQLLALEDIN</sequence>
<evidence type="ECO:0000256" key="1">
    <source>
        <dbReference type="ARBA" id="ARBA00006974"/>
    </source>
</evidence>
<organism evidence="3 4">
    <name type="scientific">Cuscuta australis</name>
    <dbReference type="NCBI Taxonomy" id="267555"/>
    <lineage>
        <taxon>Eukaryota</taxon>
        <taxon>Viridiplantae</taxon>
        <taxon>Streptophyta</taxon>
        <taxon>Embryophyta</taxon>
        <taxon>Tracheophyta</taxon>
        <taxon>Spermatophyta</taxon>
        <taxon>Magnoliopsida</taxon>
        <taxon>eudicotyledons</taxon>
        <taxon>Gunneridae</taxon>
        <taxon>Pentapetalae</taxon>
        <taxon>asterids</taxon>
        <taxon>lamiids</taxon>
        <taxon>Solanales</taxon>
        <taxon>Convolvulaceae</taxon>
        <taxon>Cuscuteae</taxon>
        <taxon>Cuscuta</taxon>
        <taxon>Cuscuta subgen. Grammica</taxon>
        <taxon>Cuscuta sect. Cleistogrammica</taxon>
    </lineage>
</organism>
<reference evidence="3 4" key="1">
    <citation type="submission" date="2018-06" db="EMBL/GenBank/DDBJ databases">
        <title>The Genome of Cuscuta australis (Dodder) Provides Insight into the Evolution of Plant Parasitism.</title>
        <authorList>
            <person name="Liu H."/>
        </authorList>
    </citation>
    <scope>NUCLEOTIDE SEQUENCE [LARGE SCALE GENOMIC DNA]</scope>
    <source>
        <strain evidence="4">cv. Yunnan</strain>
        <tissue evidence="3">Vines</tissue>
    </source>
</reference>
<dbReference type="Proteomes" id="UP000249390">
    <property type="component" value="Unassembled WGS sequence"/>
</dbReference>
<evidence type="ECO:0000313" key="4">
    <source>
        <dbReference type="Proteomes" id="UP000249390"/>
    </source>
</evidence>
<dbReference type="PANTHER" id="PTHR31374:SF16">
    <property type="entry name" value="AUXIN-RESPONSIVE FAMILY PROTEIN"/>
    <property type="match status" value="1"/>
</dbReference>